<dbReference type="GO" id="GO:0019888">
    <property type="term" value="F:protein phosphatase regulator activity"/>
    <property type="evidence" value="ECO:0007669"/>
    <property type="project" value="InterPro"/>
</dbReference>
<dbReference type="GO" id="GO:0000159">
    <property type="term" value="C:protein phosphatase type 2A complex"/>
    <property type="evidence" value="ECO:0007669"/>
    <property type="project" value="InterPro"/>
</dbReference>
<evidence type="ECO:0000256" key="1">
    <source>
        <dbReference type="SAM" id="MobiDB-lite"/>
    </source>
</evidence>
<feature type="compositionally biased region" description="Polar residues" evidence="1">
    <location>
        <begin position="446"/>
        <end position="455"/>
    </location>
</feature>
<evidence type="ECO:0000313" key="2">
    <source>
        <dbReference type="EMBL" id="KAK3269097.1"/>
    </source>
</evidence>
<reference evidence="2 3" key="1">
    <citation type="journal article" date="2015" name="Genome Biol. Evol.">
        <title>Comparative Genomics of a Bacterivorous Green Alga Reveals Evolutionary Causalities and Consequences of Phago-Mixotrophic Mode of Nutrition.</title>
        <authorList>
            <person name="Burns J.A."/>
            <person name="Paasch A."/>
            <person name="Narechania A."/>
            <person name="Kim E."/>
        </authorList>
    </citation>
    <scope>NUCLEOTIDE SEQUENCE [LARGE SCALE GENOMIC DNA]</scope>
    <source>
        <strain evidence="2 3">PLY_AMNH</strain>
    </source>
</reference>
<dbReference type="SUPFAM" id="SSF48371">
    <property type="entry name" value="ARM repeat"/>
    <property type="match status" value="1"/>
</dbReference>
<feature type="non-terminal residue" evidence="2">
    <location>
        <position position="860"/>
    </location>
</feature>
<dbReference type="PANTHER" id="PTHR10257">
    <property type="entry name" value="SERINE/THREONINE PROTEIN PHOSPHATASE 2A PP2A REGULATORY SUBUNIT B"/>
    <property type="match status" value="1"/>
</dbReference>
<gene>
    <name evidence="2" type="ORF">CYMTET_22438</name>
</gene>
<dbReference type="GO" id="GO:0007165">
    <property type="term" value="P:signal transduction"/>
    <property type="evidence" value="ECO:0007669"/>
    <property type="project" value="InterPro"/>
</dbReference>
<organism evidence="2 3">
    <name type="scientific">Cymbomonas tetramitiformis</name>
    <dbReference type="NCBI Taxonomy" id="36881"/>
    <lineage>
        <taxon>Eukaryota</taxon>
        <taxon>Viridiplantae</taxon>
        <taxon>Chlorophyta</taxon>
        <taxon>Pyramimonadophyceae</taxon>
        <taxon>Pyramimonadales</taxon>
        <taxon>Pyramimonadaceae</taxon>
        <taxon>Cymbomonas</taxon>
    </lineage>
</organism>
<sequence>MEEEDDFITCSTVEGWLEEFLEPAYNAVCGKRLLKCVSTGEIRDASPFSDNFHSLVFQLMRVTWSRSVTNSGNADVAVNDEIDTGYRIFVGITRLSEFQVAKVQVSDVFVEEAFRRIGSTQRSEEQVQLRSILHWLYNSLPSTRVKIRSEMGSMLTTFASQPRECAGVATVLEVLGCIIRGFSLPLSLAATSLLSEVLVPLHQPGGMLSMRYAEPIIAQYHPPLVNCMLAMVEKEPSLGIMMVRGITKAWPTAWQANSLKEMLLLDEAEQLFGKMASLGTAADAAAAVMAFVPSLLSTAESENGRVAERALRLLAGKVVLGILSPDSLSKQRRKLMGQIMPAILKLHSQQDDNHVGGALLLWANQGGAKHWSDSVNVKRGALLRALHELDPDAFAAEADALWGPGGISETQGLQSQASRRAADELEEQRRNQSGGGMRRPAGGLGSPSTLSRTTTAPPPLPRGVVPHMAPPPVRLPASSKRASWLMQATWTQEAGGMMWGQPGARRWTLCSAPRAGMKTIGLFGGTVWSDRQARAALLWTALPEEGVHAPAAGLPLSYSKVMALGVGGRAGGQWREEAGSEVTGDDQESCLPMEVDPERPAWSGGNEGSGDHTEAQASGCERVLEFAGSLSPPEEEQVAEANPDDALQSLTPTLLPDLGFQGRLQAALAGASNLGPQLQAAKGRANSRNEDEWGGGPAGEPVKQSTGSKGSSLRGRGAREGPRLVLALCTAAGPDVTIVGAGDDDWGGGFRHAWHIHRGKAKATWPAYAVKCISTTTIRFDLCASLSSPASRRALLLMRQEEGAWCDRDMGYEASVRREVAVLRVLSHPGVARLVASFRWRDGAYLVPALHYPPPPSPYL</sequence>
<feature type="region of interest" description="Disordered" evidence="1">
    <location>
        <begin position="678"/>
        <end position="717"/>
    </location>
</feature>
<dbReference type="InterPro" id="IPR002554">
    <property type="entry name" value="PP2A_B56"/>
</dbReference>
<evidence type="ECO:0000313" key="3">
    <source>
        <dbReference type="Proteomes" id="UP001190700"/>
    </source>
</evidence>
<name>A0AAE0G0F2_9CHLO</name>
<feature type="compositionally biased region" description="Polar residues" evidence="1">
    <location>
        <begin position="408"/>
        <end position="418"/>
    </location>
</feature>
<dbReference type="PANTHER" id="PTHR10257:SF3">
    <property type="entry name" value="SERINE_THREONINE-PROTEIN PHOSPHATASE 2A 56 KDA REGULATORY SUBUNIT GAMMA ISOFORM"/>
    <property type="match status" value="1"/>
</dbReference>
<feature type="compositionally biased region" description="Basic and acidic residues" evidence="1">
    <location>
        <begin position="420"/>
        <end position="430"/>
    </location>
</feature>
<feature type="compositionally biased region" description="Gly residues" evidence="1">
    <location>
        <begin position="433"/>
        <end position="445"/>
    </location>
</feature>
<dbReference type="InterPro" id="IPR011989">
    <property type="entry name" value="ARM-like"/>
</dbReference>
<dbReference type="Gene3D" id="1.25.10.10">
    <property type="entry name" value="Leucine-rich Repeat Variant"/>
    <property type="match status" value="1"/>
</dbReference>
<dbReference type="Proteomes" id="UP001190700">
    <property type="component" value="Unassembled WGS sequence"/>
</dbReference>
<dbReference type="InterPro" id="IPR016024">
    <property type="entry name" value="ARM-type_fold"/>
</dbReference>
<keyword evidence="3" id="KW-1185">Reference proteome</keyword>
<dbReference type="AlphaFoldDB" id="A0AAE0G0F2"/>
<dbReference type="Pfam" id="PF01603">
    <property type="entry name" value="B56"/>
    <property type="match status" value="1"/>
</dbReference>
<accession>A0AAE0G0F2</accession>
<dbReference type="EMBL" id="LGRX02011257">
    <property type="protein sequence ID" value="KAK3269097.1"/>
    <property type="molecule type" value="Genomic_DNA"/>
</dbReference>
<feature type="region of interest" description="Disordered" evidence="1">
    <location>
        <begin position="571"/>
        <end position="617"/>
    </location>
</feature>
<protein>
    <submittedName>
        <fullName evidence="2">Uncharacterized protein</fullName>
    </submittedName>
</protein>
<comment type="caution">
    <text evidence="2">The sequence shown here is derived from an EMBL/GenBank/DDBJ whole genome shotgun (WGS) entry which is preliminary data.</text>
</comment>
<feature type="region of interest" description="Disordered" evidence="1">
    <location>
        <begin position="405"/>
        <end position="476"/>
    </location>
</feature>
<proteinExistence type="predicted"/>